<dbReference type="EMBL" id="BPQB01000012">
    <property type="protein sequence ID" value="GJE89349.1"/>
    <property type="molecule type" value="Genomic_DNA"/>
</dbReference>
<keyword evidence="3" id="KW-1185">Reference proteome</keyword>
<evidence type="ECO:0000313" key="3">
    <source>
        <dbReference type="Proteomes" id="UP000703269"/>
    </source>
</evidence>
<dbReference type="Pfam" id="PF13738">
    <property type="entry name" value="Pyr_redox_3"/>
    <property type="match status" value="1"/>
</dbReference>
<accession>A0A9P3LC98</accession>
<dbReference type="InterPro" id="IPR050982">
    <property type="entry name" value="Auxin_biosynth/cation_transpt"/>
</dbReference>
<keyword evidence="1" id="KW-0560">Oxidoreductase</keyword>
<comment type="caution">
    <text evidence="2">The sequence shown here is derived from an EMBL/GenBank/DDBJ whole genome shotgun (WGS) entry which is preliminary data.</text>
</comment>
<dbReference type="GO" id="GO:0050660">
    <property type="term" value="F:flavin adenine dinucleotide binding"/>
    <property type="evidence" value="ECO:0007669"/>
    <property type="project" value="TreeGrafter"/>
</dbReference>
<dbReference type="SUPFAM" id="SSF54427">
    <property type="entry name" value="NTF2-like"/>
    <property type="match status" value="1"/>
</dbReference>
<evidence type="ECO:0000256" key="1">
    <source>
        <dbReference type="ARBA" id="ARBA00023002"/>
    </source>
</evidence>
<dbReference type="SUPFAM" id="SSF51905">
    <property type="entry name" value="FAD/NAD(P)-binding domain"/>
    <property type="match status" value="1"/>
</dbReference>
<dbReference type="InterPro" id="IPR032710">
    <property type="entry name" value="NTF2-like_dom_sf"/>
</dbReference>
<dbReference type="PANTHER" id="PTHR43539">
    <property type="entry name" value="FLAVIN-BINDING MONOOXYGENASE-LIKE PROTEIN (AFU_ORTHOLOGUE AFUA_4G09220)"/>
    <property type="match status" value="1"/>
</dbReference>
<dbReference type="OrthoDB" id="74360at2759"/>
<dbReference type="GO" id="GO:0004497">
    <property type="term" value="F:monooxygenase activity"/>
    <property type="evidence" value="ECO:0007669"/>
    <property type="project" value="TreeGrafter"/>
</dbReference>
<evidence type="ECO:0000313" key="2">
    <source>
        <dbReference type="EMBL" id="GJE89349.1"/>
    </source>
</evidence>
<proteinExistence type="predicted"/>
<dbReference type="AlphaFoldDB" id="A0A9P3LC98"/>
<protein>
    <submittedName>
        <fullName evidence="2">NAD(P)/FAD-dependent oxidoreductase</fullName>
    </submittedName>
</protein>
<dbReference type="PRINTS" id="PR00411">
    <property type="entry name" value="PNDRDTASEI"/>
</dbReference>
<organism evidence="2 3">
    <name type="scientific">Phanerochaete sordida</name>
    <dbReference type="NCBI Taxonomy" id="48140"/>
    <lineage>
        <taxon>Eukaryota</taxon>
        <taxon>Fungi</taxon>
        <taxon>Dikarya</taxon>
        <taxon>Basidiomycota</taxon>
        <taxon>Agaricomycotina</taxon>
        <taxon>Agaricomycetes</taxon>
        <taxon>Polyporales</taxon>
        <taxon>Phanerochaetaceae</taxon>
        <taxon>Phanerochaete</taxon>
    </lineage>
</organism>
<name>A0A9P3LC98_9APHY</name>
<dbReference type="Proteomes" id="UP000703269">
    <property type="component" value="Unassembled WGS sequence"/>
</dbReference>
<dbReference type="InterPro" id="IPR036188">
    <property type="entry name" value="FAD/NAD-bd_sf"/>
</dbReference>
<sequence length="605" mass="67093">MTAENLPLKPALPTFAHLGATPPEDANAHPIAANWIERLALLVQQSDVPELASSLLHPEAWWRDLWALTWDLRTFHGRPAIGTFLQDRLALFGLANVVLAKAALQRPFPDVAWILVYFSFEPATGTGRGTARLVLCPDGSWRAFTVSTQLDALKGHSERIGSDHRDLSVEQGDWVERRRRELQFEKNPEVLIIGAGHSGLEVAARLKHLGVSHLIVEKNERVGDNWRHRYTNLTLHDPTWTNDMPYLPFPASWPTFPSAAKVANWLKFYVDALELNVWLSSEAIHAERNEKTDKWDVSIRRVDGTRVMHVDHVVLAHGFTFTKTEFSGQSDFHGRIVHSHEFQSAKEYVGKRVVVIGACTSAHDICSDCADHGIDVTMVQRSATYVVSIAKGVLSLLPSSEWEKTSIDELELIYHSLPLRLQWTIGARLAEQVRGLDRDMLDGLTRVGYQLSNGGADDGGVYRLFCERGGGYYLDSGACRKIIDGKIKVASGAAVECITSTGVALSDGRELPADVVVVATGFDDARVPIVRLLGAEAGAKVPPVWGLNAEGEVRGPWRELEGLPGMWLMMGTFAWARFFSKFVALQIKAKQEGLYAKRYAALVEL</sequence>
<dbReference type="Gene3D" id="3.50.50.60">
    <property type="entry name" value="FAD/NAD(P)-binding domain"/>
    <property type="match status" value="2"/>
</dbReference>
<gene>
    <name evidence="2" type="ORF">PsYK624_054480</name>
</gene>
<reference evidence="2 3" key="1">
    <citation type="submission" date="2021-08" db="EMBL/GenBank/DDBJ databases">
        <title>Draft Genome Sequence of Phanerochaete sordida strain YK-624.</title>
        <authorList>
            <person name="Mori T."/>
            <person name="Dohra H."/>
            <person name="Suzuki T."/>
            <person name="Kawagishi H."/>
            <person name="Hirai H."/>
        </authorList>
    </citation>
    <scope>NUCLEOTIDE SEQUENCE [LARGE SCALE GENOMIC DNA]</scope>
    <source>
        <strain evidence="2 3">YK-624</strain>
    </source>
</reference>
<dbReference type="PANTHER" id="PTHR43539:SF68">
    <property type="entry name" value="FLAVIN-BINDING MONOOXYGENASE-LIKE PROTEIN (AFU_ORTHOLOGUE AFUA_4G09220)"/>
    <property type="match status" value="1"/>
</dbReference>